<sequence>MCTGMLLKRRCDFRTPCRLFGETVKHCTRDPPLPQRKTSELNESPAGPGGGSRGVTLLGYRGGRQRRRSRAQQQIFRSRRQIKARHHQHATTPGARYATTPGPRYVMTSGPRYVM</sequence>
<gene>
    <name evidence="2" type="ORF">ANANG_G00272400</name>
</gene>
<evidence type="ECO:0000256" key="1">
    <source>
        <dbReference type="SAM" id="MobiDB-lite"/>
    </source>
</evidence>
<evidence type="ECO:0000313" key="2">
    <source>
        <dbReference type="EMBL" id="KAG5833111.1"/>
    </source>
</evidence>
<feature type="non-terminal residue" evidence="2">
    <location>
        <position position="115"/>
    </location>
</feature>
<keyword evidence="3" id="KW-1185">Reference proteome</keyword>
<evidence type="ECO:0000313" key="3">
    <source>
        <dbReference type="Proteomes" id="UP001044222"/>
    </source>
</evidence>
<feature type="compositionally biased region" description="Basic residues" evidence="1">
    <location>
        <begin position="77"/>
        <end position="89"/>
    </location>
</feature>
<accession>A0A9D3RJQ9</accession>
<name>A0A9D3RJQ9_ANGAN</name>
<comment type="caution">
    <text evidence="2">The sequence shown here is derived from an EMBL/GenBank/DDBJ whole genome shotgun (WGS) entry which is preliminary data.</text>
</comment>
<dbReference type="AlphaFoldDB" id="A0A9D3RJQ9"/>
<dbReference type="EMBL" id="JAFIRN010000016">
    <property type="protein sequence ID" value="KAG5833111.1"/>
    <property type="molecule type" value="Genomic_DNA"/>
</dbReference>
<protein>
    <submittedName>
        <fullName evidence="2">Uncharacterized protein</fullName>
    </submittedName>
</protein>
<proteinExistence type="predicted"/>
<feature type="region of interest" description="Disordered" evidence="1">
    <location>
        <begin position="28"/>
        <end position="115"/>
    </location>
</feature>
<organism evidence="2 3">
    <name type="scientific">Anguilla anguilla</name>
    <name type="common">European freshwater eel</name>
    <name type="synonym">Muraena anguilla</name>
    <dbReference type="NCBI Taxonomy" id="7936"/>
    <lineage>
        <taxon>Eukaryota</taxon>
        <taxon>Metazoa</taxon>
        <taxon>Chordata</taxon>
        <taxon>Craniata</taxon>
        <taxon>Vertebrata</taxon>
        <taxon>Euteleostomi</taxon>
        <taxon>Actinopterygii</taxon>
        <taxon>Neopterygii</taxon>
        <taxon>Teleostei</taxon>
        <taxon>Anguilliformes</taxon>
        <taxon>Anguillidae</taxon>
        <taxon>Anguilla</taxon>
    </lineage>
</organism>
<reference evidence="2" key="1">
    <citation type="submission" date="2021-01" db="EMBL/GenBank/DDBJ databases">
        <title>A chromosome-scale assembly of European eel, Anguilla anguilla.</title>
        <authorList>
            <person name="Henkel C."/>
            <person name="Jong-Raadsen S.A."/>
            <person name="Dufour S."/>
            <person name="Weltzien F.-A."/>
            <person name="Palstra A.P."/>
            <person name="Pelster B."/>
            <person name="Spaink H.P."/>
            <person name="Van Den Thillart G.E."/>
            <person name="Jansen H."/>
            <person name="Zahm M."/>
            <person name="Klopp C."/>
            <person name="Cedric C."/>
            <person name="Louis A."/>
            <person name="Berthelot C."/>
            <person name="Parey E."/>
            <person name="Roest Crollius H."/>
            <person name="Montfort J."/>
            <person name="Robinson-Rechavi M."/>
            <person name="Bucao C."/>
            <person name="Bouchez O."/>
            <person name="Gislard M."/>
            <person name="Lluch J."/>
            <person name="Milhes M."/>
            <person name="Lampietro C."/>
            <person name="Lopez Roques C."/>
            <person name="Donnadieu C."/>
            <person name="Braasch I."/>
            <person name="Desvignes T."/>
            <person name="Postlethwait J."/>
            <person name="Bobe J."/>
            <person name="Guiguen Y."/>
            <person name="Dirks R."/>
        </authorList>
    </citation>
    <scope>NUCLEOTIDE SEQUENCE</scope>
    <source>
        <strain evidence="2">Tag_6206</strain>
        <tissue evidence="2">Liver</tissue>
    </source>
</reference>
<dbReference type="Proteomes" id="UP001044222">
    <property type="component" value="Chromosome 16"/>
</dbReference>